<dbReference type="SUPFAM" id="SSF82199">
    <property type="entry name" value="SET domain"/>
    <property type="match status" value="1"/>
</dbReference>
<name>A0AAW0CHP9_9AGAR</name>
<evidence type="ECO:0008006" key="5">
    <source>
        <dbReference type="Google" id="ProtNLM"/>
    </source>
</evidence>
<reference evidence="3 4" key="1">
    <citation type="journal article" date="2024" name="J Genomics">
        <title>Draft genome sequencing and assembly of Favolaschia claudopus CIRM-BRFM 2984 isolated from oak limbs.</title>
        <authorList>
            <person name="Navarro D."/>
            <person name="Drula E."/>
            <person name="Chaduli D."/>
            <person name="Cazenave R."/>
            <person name="Ahrendt S."/>
            <person name="Wang J."/>
            <person name="Lipzen A."/>
            <person name="Daum C."/>
            <person name="Barry K."/>
            <person name="Grigoriev I.V."/>
            <person name="Favel A."/>
            <person name="Rosso M.N."/>
            <person name="Martin F."/>
        </authorList>
    </citation>
    <scope>NUCLEOTIDE SEQUENCE [LARGE SCALE GENOMIC DNA]</scope>
    <source>
        <strain evidence="3 4">CIRM-BRFM 2984</strain>
    </source>
</reference>
<keyword evidence="2" id="KW-0812">Transmembrane</keyword>
<dbReference type="PANTHER" id="PTHR45660:SF13">
    <property type="entry name" value="HISTONE-LYSINE N-METHYLTRANSFERASE SETMAR"/>
    <property type="match status" value="1"/>
</dbReference>
<dbReference type="PANTHER" id="PTHR45660">
    <property type="entry name" value="HISTONE-LYSINE N-METHYLTRANSFERASE SETMAR"/>
    <property type="match status" value="1"/>
</dbReference>
<comment type="caution">
    <text evidence="3">The sequence shown here is derived from an EMBL/GenBank/DDBJ whole genome shotgun (WGS) entry which is preliminary data.</text>
</comment>
<keyword evidence="2" id="KW-1133">Transmembrane helix</keyword>
<dbReference type="EMBL" id="JAWWNJ010000017">
    <property type="protein sequence ID" value="KAK7038349.1"/>
    <property type="molecule type" value="Genomic_DNA"/>
</dbReference>
<protein>
    <recommendedName>
        <fullName evidence="5">Post-SET domain-containing protein</fullName>
    </recommendedName>
</protein>
<feature type="transmembrane region" description="Helical" evidence="2">
    <location>
        <begin position="165"/>
        <end position="187"/>
    </location>
</feature>
<evidence type="ECO:0000313" key="4">
    <source>
        <dbReference type="Proteomes" id="UP001362999"/>
    </source>
</evidence>
<dbReference type="GO" id="GO:0042054">
    <property type="term" value="F:histone methyltransferase activity"/>
    <property type="evidence" value="ECO:0007669"/>
    <property type="project" value="TreeGrafter"/>
</dbReference>
<keyword evidence="2" id="KW-0472">Membrane</keyword>
<dbReference type="AlphaFoldDB" id="A0AAW0CHP9"/>
<dbReference type="Gene3D" id="2.170.270.10">
    <property type="entry name" value="SET domain"/>
    <property type="match status" value="1"/>
</dbReference>
<sequence>MAKRGKGGTTTASNKDTKSQKSNRNRLRMRVQRTWTRWARNVNGRTGDGAARVTLFNDVDDEEVPLSLTGVGRFRYLEDQYELGPNLPFLVFRVMPTIRSKGQGFFNFKYGPREIVVECNPYCACSTSCRNRVSQRPRQTPMQVFKTQTSGWAVRSPVPVRRGTVLGFFTGSLMLVYFFLLHSSVYFPM</sequence>
<dbReference type="InterPro" id="IPR051357">
    <property type="entry name" value="H3K9_HMTase_SUVAR3-9"/>
</dbReference>
<evidence type="ECO:0000256" key="1">
    <source>
        <dbReference type="SAM" id="MobiDB-lite"/>
    </source>
</evidence>
<dbReference type="Proteomes" id="UP001362999">
    <property type="component" value="Unassembled WGS sequence"/>
</dbReference>
<feature type="region of interest" description="Disordered" evidence="1">
    <location>
        <begin position="1"/>
        <end position="27"/>
    </location>
</feature>
<proteinExistence type="predicted"/>
<organism evidence="3 4">
    <name type="scientific">Favolaschia claudopus</name>
    <dbReference type="NCBI Taxonomy" id="2862362"/>
    <lineage>
        <taxon>Eukaryota</taxon>
        <taxon>Fungi</taxon>
        <taxon>Dikarya</taxon>
        <taxon>Basidiomycota</taxon>
        <taxon>Agaricomycotina</taxon>
        <taxon>Agaricomycetes</taxon>
        <taxon>Agaricomycetidae</taxon>
        <taxon>Agaricales</taxon>
        <taxon>Marasmiineae</taxon>
        <taxon>Mycenaceae</taxon>
        <taxon>Favolaschia</taxon>
    </lineage>
</organism>
<dbReference type="GO" id="GO:0003690">
    <property type="term" value="F:double-stranded DNA binding"/>
    <property type="evidence" value="ECO:0007669"/>
    <property type="project" value="TreeGrafter"/>
</dbReference>
<dbReference type="InterPro" id="IPR046341">
    <property type="entry name" value="SET_dom_sf"/>
</dbReference>
<evidence type="ECO:0000313" key="3">
    <source>
        <dbReference type="EMBL" id="KAK7038349.1"/>
    </source>
</evidence>
<keyword evidence="4" id="KW-1185">Reference proteome</keyword>
<accession>A0AAW0CHP9</accession>
<evidence type="ECO:0000256" key="2">
    <source>
        <dbReference type="SAM" id="Phobius"/>
    </source>
</evidence>
<gene>
    <name evidence="3" type="ORF">R3P38DRAFT_2770619</name>
</gene>